<proteinExistence type="predicted"/>
<gene>
    <name evidence="2" type="ORF">DV711_03515</name>
</gene>
<keyword evidence="1" id="KW-0732">Signal</keyword>
<keyword evidence="3" id="KW-1185">Reference proteome</keyword>
<protein>
    <submittedName>
        <fullName evidence="2">DUF1302 family protein</fullName>
    </submittedName>
</protein>
<dbReference type="InterPro" id="IPR010727">
    <property type="entry name" value="DUF1302"/>
</dbReference>
<evidence type="ECO:0000313" key="2">
    <source>
        <dbReference type="EMBL" id="RDE24670.1"/>
    </source>
</evidence>
<organism evidence="2 3">
    <name type="scientific">Motiliproteus coralliicola</name>
    <dbReference type="NCBI Taxonomy" id="2283196"/>
    <lineage>
        <taxon>Bacteria</taxon>
        <taxon>Pseudomonadati</taxon>
        <taxon>Pseudomonadota</taxon>
        <taxon>Gammaproteobacteria</taxon>
        <taxon>Oceanospirillales</taxon>
        <taxon>Oceanospirillaceae</taxon>
        <taxon>Motiliproteus</taxon>
    </lineage>
</organism>
<feature type="chain" id="PRO_5016795541" evidence="1">
    <location>
        <begin position="32"/>
        <end position="557"/>
    </location>
</feature>
<dbReference type="Proteomes" id="UP000253769">
    <property type="component" value="Unassembled WGS sequence"/>
</dbReference>
<dbReference type="OrthoDB" id="7000272at2"/>
<comment type="caution">
    <text evidence="2">The sequence shown here is derived from an EMBL/GenBank/DDBJ whole genome shotgun (WGS) entry which is preliminary data.</text>
</comment>
<evidence type="ECO:0000313" key="3">
    <source>
        <dbReference type="Proteomes" id="UP000253769"/>
    </source>
</evidence>
<accession>A0A369WRF0</accession>
<feature type="signal peptide" evidence="1">
    <location>
        <begin position="1"/>
        <end position="31"/>
    </location>
</feature>
<name>A0A369WRF0_9GAMM</name>
<dbReference type="EMBL" id="QQOH01000001">
    <property type="protein sequence ID" value="RDE24670.1"/>
    <property type="molecule type" value="Genomic_DNA"/>
</dbReference>
<reference evidence="2 3" key="1">
    <citation type="submission" date="2018-07" db="EMBL/GenBank/DDBJ databases">
        <title>Motiliproteus coralliicola sp. nov., a bacterium isolated from Coral.</title>
        <authorList>
            <person name="Wang G."/>
        </authorList>
    </citation>
    <scope>NUCLEOTIDE SEQUENCE [LARGE SCALE GENOMIC DNA]</scope>
    <source>
        <strain evidence="2 3">C34</strain>
    </source>
</reference>
<evidence type="ECO:0000256" key="1">
    <source>
        <dbReference type="SAM" id="SignalP"/>
    </source>
</evidence>
<dbReference type="RefSeq" id="WP_114694256.1">
    <property type="nucleotide sequence ID" value="NZ_QQOH01000001.1"/>
</dbReference>
<sequence length="557" mass="59518">MFLPPRCVRHPLAVAVASASVSLLTSGQAQAIDLNFDPESDWSGQLDVTLGYATSFRAQDRDPDIVGLGQNDLSELRVPDKGDRISQVFSAAFELGLDWRNYGLNASAVYQHDTEIMSGDSIDPLSTTTFGGVGGGSNDWSDAAEDHAGNTLDLLDAYVYGSFELADNPLEVRVGKQVINWGEGLFFLDGIGVQVPLNVNKLTTPGSELKHAYIGNNAFYAQLGVGDESSIEAYIQTEWNRAEMPPQGTFYGVDPLYRGGSEKIQGSGAALGLPGDVSYRDGDDEASDSGQWGVSGRTVLGDTEVGLYYSRYHETFAFAESTFDATAFGASGGAVCSFTSALCARHIWPEDLDMLGASFATTLAGIAVAGEIAFRPDRPLMNLNAGVGAFGAAAGSQSIEEHDTLSASVNAIWLGRGGFAGIDSQQVIAQFGVDHIGGDTSNLTPHNSVSRDKNNHNLATTKTADSTAYGVAVQWEGTWQAVRPATDLTLSVFVQHDINGISHFYGNFAEGRTQVATTLTADIGSEWEASLGYIYVDHEESDYEDLDSINFSVNYKF</sequence>
<dbReference type="AlphaFoldDB" id="A0A369WRF0"/>
<dbReference type="Pfam" id="PF06980">
    <property type="entry name" value="DUF1302"/>
    <property type="match status" value="1"/>
</dbReference>